<feature type="transmembrane region" description="Helical" evidence="1">
    <location>
        <begin position="9"/>
        <end position="31"/>
    </location>
</feature>
<gene>
    <name evidence="2" type="ORF">J1605_015432</name>
</gene>
<dbReference type="AlphaFoldDB" id="A0AB34G9L7"/>
<proteinExistence type="predicted"/>
<accession>A0AB34G9L7</accession>
<sequence>MKTIRKKSALFPFISIPFLSVLTVLYLEIWARRPFVRKHSYGAPGAALASEPASPQFRNVKTKSNSALPSPNFIPNAPVWTLLPTARVPDAATDRAPRRHEAAFVAKVCEVSRIGGVGNFTRAKKDCCAGSWDASVTVLVCLKAEN</sequence>
<organism evidence="2 3">
    <name type="scientific">Eschrichtius robustus</name>
    <name type="common">California gray whale</name>
    <name type="synonym">Eschrichtius gibbosus</name>
    <dbReference type="NCBI Taxonomy" id="9764"/>
    <lineage>
        <taxon>Eukaryota</taxon>
        <taxon>Metazoa</taxon>
        <taxon>Chordata</taxon>
        <taxon>Craniata</taxon>
        <taxon>Vertebrata</taxon>
        <taxon>Euteleostomi</taxon>
        <taxon>Mammalia</taxon>
        <taxon>Eutheria</taxon>
        <taxon>Laurasiatheria</taxon>
        <taxon>Artiodactyla</taxon>
        <taxon>Whippomorpha</taxon>
        <taxon>Cetacea</taxon>
        <taxon>Mysticeti</taxon>
        <taxon>Eschrichtiidae</taxon>
        <taxon>Eschrichtius</taxon>
    </lineage>
</organism>
<protein>
    <submittedName>
        <fullName evidence="2">Uncharacterized protein</fullName>
    </submittedName>
</protein>
<keyword evidence="1" id="KW-1133">Transmembrane helix</keyword>
<keyword evidence="1" id="KW-0472">Membrane</keyword>
<name>A0AB34G9L7_ESCRO</name>
<keyword evidence="1" id="KW-0812">Transmembrane</keyword>
<comment type="caution">
    <text evidence="2">The sequence shown here is derived from an EMBL/GenBank/DDBJ whole genome shotgun (WGS) entry which is preliminary data.</text>
</comment>
<evidence type="ECO:0000256" key="1">
    <source>
        <dbReference type="SAM" id="Phobius"/>
    </source>
</evidence>
<keyword evidence="3" id="KW-1185">Reference proteome</keyword>
<evidence type="ECO:0000313" key="3">
    <source>
        <dbReference type="Proteomes" id="UP001159641"/>
    </source>
</evidence>
<reference evidence="2 3" key="1">
    <citation type="submission" date="2022-11" db="EMBL/GenBank/DDBJ databases">
        <title>Whole genome sequence of Eschrichtius robustus ER-17-0199.</title>
        <authorList>
            <person name="Bruniche-Olsen A."/>
            <person name="Black A.N."/>
            <person name="Fields C.J."/>
            <person name="Walden K."/>
            <person name="Dewoody J.A."/>
        </authorList>
    </citation>
    <scope>NUCLEOTIDE SEQUENCE [LARGE SCALE GENOMIC DNA]</scope>
    <source>
        <strain evidence="2">ER-17-0199</strain>
        <tissue evidence="2">Blubber</tissue>
    </source>
</reference>
<dbReference type="EMBL" id="JAIQCJ010002381">
    <property type="protein sequence ID" value="KAJ8776537.1"/>
    <property type="molecule type" value="Genomic_DNA"/>
</dbReference>
<dbReference type="Proteomes" id="UP001159641">
    <property type="component" value="Unassembled WGS sequence"/>
</dbReference>
<evidence type="ECO:0000313" key="2">
    <source>
        <dbReference type="EMBL" id="KAJ8776537.1"/>
    </source>
</evidence>